<accession>A0A2P2D971</accession>
<dbReference type="Proteomes" id="UP000245206">
    <property type="component" value="Unassembled WGS sequence"/>
</dbReference>
<protein>
    <submittedName>
        <fullName evidence="1">Uncharacterized protein</fullName>
    </submittedName>
</protein>
<dbReference type="EMBL" id="BFAZ01000003">
    <property type="protein sequence ID" value="GBF41179.1"/>
    <property type="molecule type" value="Genomic_DNA"/>
</dbReference>
<organism evidence="1 2">
    <name type="scientific">Leptospira ellinghausenii</name>
    <dbReference type="NCBI Taxonomy" id="1917822"/>
    <lineage>
        <taxon>Bacteria</taxon>
        <taxon>Pseudomonadati</taxon>
        <taxon>Spirochaetota</taxon>
        <taxon>Spirochaetia</taxon>
        <taxon>Leptospirales</taxon>
        <taxon>Leptospiraceae</taxon>
        <taxon>Leptospira</taxon>
    </lineage>
</organism>
<dbReference type="RefSeq" id="WP_108958430.1">
    <property type="nucleotide sequence ID" value="NZ_BFAZ01000003.1"/>
</dbReference>
<sequence>MMKFFVEIEFKSNEELYWFPFFIETLSESDADDFIERHVASLSEKYIVTYFGKELFIEGINSERLNKYRNTAFKGKPNYIQIKGWILLNSKDKSVETIPEMTFSEALKLEIWDTGKAKAQEIKRNIFPVQKITLDNKKEIENSEVIVINIFLK</sequence>
<keyword evidence="2" id="KW-1185">Reference proteome</keyword>
<dbReference type="AlphaFoldDB" id="A0A2P2D971"/>
<proteinExistence type="predicted"/>
<gene>
    <name evidence="1" type="ORF">LPTSP2_04510</name>
</gene>
<reference evidence="2" key="1">
    <citation type="journal article" date="2019" name="Microbiol. Immunol.">
        <title>Molecular and phenotypic characterization of Leptospira johnsonii sp. nov., Leptospira ellinghausenii sp. nov. and Leptospira ryugenii sp. nov. isolated from soil and water in Japan.</title>
        <authorList>
            <person name="Masuzawa T."/>
            <person name="Saito M."/>
            <person name="Nakao R."/>
            <person name="Nikaido Y."/>
            <person name="Matsumoto M."/>
            <person name="Ogawa M."/>
            <person name="Yokoyama M."/>
            <person name="Hidaka Y."/>
            <person name="Tomita J."/>
            <person name="Sakakibara K."/>
            <person name="Suzuki K."/>
            <person name="Yasuda S."/>
            <person name="Sato H."/>
            <person name="Yamaguchi M."/>
            <person name="Yoshida S.I."/>
            <person name="Koizumi N."/>
            <person name="Kawamura Y."/>
        </authorList>
    </citation>
    <scope>NUCLEOTIDE SEQUENCE [LARGE SCALE GENOMIC DNA]</scope>
    <source>
        <strain evidence="2">E18</strain>
    </source>
</reference>
<comment type="caution">
    <text evidence="1">The sequence shown here is derived from an EMBL/GenBank/DDBJ whole genome shotgun (WGS) entry which is preliminary data.</text>
</comment>
<evidence type="ECO:0000313" key="2">
    <source>
        <dbReference type="Proteomes" id="UP000245206"/>
    </source>
</evidence>
<evidence type="ECO:0000313" key="1">
    <source>
        <dbReference type="EMBL" id="GBF41179.1"/>
    </source>
</evidence>
<name>A0A2P2D971_9LEPT</name>